<evidence type="ECO:0000259" key="3">
    <source>
        <dbReference type="Pfam" id="PF00561"/>
    </source>
</evidence>
<dbReference type="InterPro" id="IPR000073">
    <property type="entry name" value="AB_hydrolase_1"/>
</dbReference>
<reference evidence="4" key="1">
    <citation type="submission" date="2019-06" db="EMBL/GenBank/DDBJ databases">
        <authorList>
            <person name="Zheng W."/>
        </authorList>
    </citation>
    <scope>NUCLEOTIDE SEQUENCE</scope>
    <source>
        <strain evidence="4">QDHG01</strain>
    </source>
</reference>
<dbReference type="AlphaFoldDB" id="A0A8J8NKL1"/>
<sequence>MLVMHGLFGNLGTFRYLAMNEKIKSQVTSHLIDARNHGDSENHDRMDYLSMAMDLRRYIKEKGLEGQKVVLLGQSMGGKVAMTFSGLFPQLISGLISIDQPPVNRNLYPELNAETNALIGKAMKLNIEGMTYREASNYIATELKDHRAFASSLIMCLDRKNQATATWKINLEAINRSHEELYGFEKYGEYEGRVMFLVGKESFQYSIEKDRRFYVHVFPNIKSEDIIHIENAGHWLHYEKQDETIENVAKFIQSLQV</sequence>
<evidence type="ECO:0000256" key="2">
    <source>
        <dbReference type="ARBA" id="ARBA00022801"/>
    </source>
</evidence>
<dbReference type="GO" id="GO:0052689">
    <property type="term" value="F:carboxylic ester hydrolase activity"/>
    <property type="evidence" value="ECO:0007669"/>
    <property type="project" value="TreeGrafter"/>
</dbReference>
<dbReference type="OrthoDB" id="307503at2759"/>
<comment type="caution">
    <text evidence="4">The sequence shown here is derived from an EMBL/GenBank/DDBJ whole genome shotgun (WGS) entry which is preliminary data.</text>
</comment>
<dbReference type="InterPro" id="IPR029058">
    <property type="entry name" value="AB_hydrolase_fold"/>
</dbReference>
<keyword evidence="2" id="KW-0378">Hydrolase</keyword>
<gene>
    <name evidence="4" type="ORF">FGO68_gene12808</name>
</gene>
<dbReference type="Gene3D" id="3.40.50.1820">
    <property type="entry name" value="alpha/beta hydrolase"/>
    <property type="match status" value="1"/>
</dbReference>
<evidence type="ECO:0000313" key="5">
    <source>
        <dbReference type="Proteomes" id="UP000785679"/>
    </source>
</evidence>
<protein>
    <recommendedName>
        <fullName evidence="3">AB hydrolase-1 domain-containing protein</fullName>
    </recommendedName>
</protein>
<comment type="similarity">
    <text evidence="1">Belongs to the AB hydrolase superfamily.</text>
</comment>
<feature type="domain" description="AB hydrolase-1" evidence="3">
    <location>
        <begin position="1"/>
        <end position="240"/>
    </location>
</feature>
<proteinExistence type="inferred from homology"/>
<name>A0A8J8NKL1_HALGN</name>
<dbReference type="Proteomes" id="UP000785679">
    <property type="component" value="Unassembled WGS sequence"/>
</dbReference>
<dbReference type="Pfam" id="PF00561">
    <property type="entry name" value="Abhydrolase_1"/>
    <property type="match status" value="1"/>
</dbReference>
<dbReference type="PANTHER" id="PTHR46118">
    <property type="entry name" value="PROTEIN ABHD11"/>
    <property type="match status" value="1"/>
</dbReference>
<keyword evidence="5" id="KW-1185">Reference proteome</keyword>
<dbReference type="PANTHER" id="PTHR46118:SF4">
    <property type="entry name" value="PROTEIN ABHD11"/>
    <property type="match status" value="1"/>
</dbReference>
<organism evidence="4 5">
    <name type="scientific">Halteria grandinella</name>
    <dbReference type="NCBI Taxonomy" id="5974"/>
    <lineage>
        <taxon>Eukaryota</taxon>
        <taxon>Sar</taxon>
        <taxon>Alveolata</taxon>
        <taxon>Ciliophora</taxon>
        <taxon>Intramacronucleata</taxon>
        <taxon>Spirotrichea</taxon>
        <taxon>Stichotrichia</taxon>
        <taxon>Sporadotrichida</taxon>
        <taxon>Halteriidae</taxon>
        <taxon>Halteria</taxon>
    </lineage>
</organism>
<accession>A0A8J8NKL1</accession>
<evidence type="ECO:0000313" key="4">
    <source>
        <dbReference type="EMBL" id="TNV76797.1"/>
    </source>
</evidence>
<dbReference type="SUPFAM" id="SSF53474">
    <property type="entry name" value="alpha/beta-Hydrolases"/>
    <property type="match status" value="1"/>
</dbReference>
<evidence type="ECO:0000256" key="1">
    <source>
        <dbReference type="ARBA" id="ARBA00008645"/>
    </source>
</evidence>
<dbReference type="EMBL" id="RRYP01012945">
    <property type="protein sequence ID" value="TNV76797.1"/>
    <property type="molecule type" value="Genomic_DNA"/>
</dbReference>